<dbReference type="SUPFAM" id="SSF51695">
    <property type="entry name" value="PLC-like phosphodiesterases"/>
    <property type="match status" value="1"/>
</dbReference>
<keyword evidence="1" id="KW-0472">Membrane</keyword>
<keyword evidence="1" id="KW-1133">Transmembrane helix</keyword>
<dbReference type="Gene3D" id="3.20.20.190">
    <property type="entry name" value="Phosphatidylinositol (PI) phosphodiesterase"/>
    <property type="match status" value="1"/>
</dbReference>
<dbReference type="InterPro" id="IPR006311">
    <property type="entry name" value="TAT_signal"/>
</dbReference>
<evidence type="ECO:0000313" key="3">
    <source>
        <dbReference type="EMBL" id="BDZ49772.1"/>
    </source>
</evidence>
<evidence type="ECO:0000313" key="4">
    <source>
        <dbReference type="Proteomes" id="UP001321486"/>
    </source>
</evidence>
<dbReference type="PANTHER" id="PTHR43805:SF1">
    <property type="entry name" value="GP-PDE DOMAIN-CONTAINING PROTEIN"/>
    <property type="match status" value="1"/>
</dbReference>
<dbReference type="Pfam" id="PF03009">
    <property type="entry name" value="GDPD"/>
    <property type="match status" value="1"/>
</dbReference>
<keyword evidence="4" id="KW-1185">Reference proteome</keyword>
<name>A0ABM8GMV9_9MICO</name>
<keyword evidence="1" id="KW-0812">Transmembrane</keyword>
<reference evidence="4" key="1">
    <citation type="journal article" date="2019" name="Int. J. Syst. Evol. Microbiol.">
        <title>The Global Catalogue of Microorganisms (GCM) 10K type strain sequencing project: providing services to taxonomists for standard genome sequencing and annotation.</title>
        <authorList>
            <consortium name="The Broad Institute Genomics Platform"/>
            <consortium name="The Broad Institute Genome Sequencing Center for Infectious Disease"/>
            <person name="Wu L."/>
            <person name="Ma J."/>
        </authorList>
    </citation>
    <scope>NUCLEOTIDE SEQUENCE [LARGE SCALE GENOMIC DNA]</scope>
    <source>
        <strain evidence="4">NBRC 108728</strain>
    </source>
</reference>
<evidence type="ECO:0000259" key="2">
    <source>
        <dbReference type="PROSITE" id="PS51704"/>
    </source>
</evidence>
<protein>
    <recommendedName>
        <fullName evidence="2">GP-PDE domain-containing protein</fullName>
    </recommendedName>
</protein>
<dbReference type="PROSITE" id="PS51318">
    <property type="entry name" value="TAT"/>
    <property type="match status" value="1"/>
</dbReference>
<sequence>MPETPDPTRAPGAPWRPSRRTVLIGAGAAVIVAAGATTTAVALRPRGPGKLATPLLQSDRFTVAHHGGSRDWPEESLFAYRHSVEAGVDALEVSLARSSDGVWFGLHDATLDRTSGTNGFVAADHTWAEIREHRIVPTGSQDPAQPSRPYARFEDVLDAYGDSHALFIDPKVVDQRYYGDLFDLVSNHVKDPRETMIAKGYCTSVPWAKEARRRGHRTWGYYYANEIAAKPELLTSTEEYWSVMGMNYDGAPEQWRLVAALGKPVIGHVVPTPAAAATALGLGARGLMISGVRETVGHLPTES</sequence>
<dbReference type="Proteomes" id="UP001321486">
    <property type="component" value="Chromosome"/>
</dbReference>
<dbReference type="InterPro" id="IPR017946">
    <property type="entry name" value="PLC-like_Pdiesterase_TIM-brl"/>
</dbReference>
<feature type="domain" description="GP-PDE" evidence="2">
    <location>
        <begin position="60"/>
        <end position="303"/>
    </location>
</feature>
<dbReference type="PROSITE" id="PS51704">
    <property type="entry name" value="GP_PDE"/>
    <property type="match status" value="1"/>
</dbReference>
<feature type="transmembrane region" description="Helical" evidence="1">
    <location>
        <begin position="20"/>
        <end position="43"/>
    </location>
</feature>
<dbReference type="EMBL" id="AP027732">
    <property type="protein sequence ID" value="BDZ49772.1"/>
    <property type="molecule type" value="Genomic_DNA"/>
</dbReference>
<dbReference type="InterPro" id="IPR030395">
    <property type="entry name" value="GP_PDE_dom"/>
</dbReference>
<dbReference type="PANTHER" id="PTHR43805">
    <property type="entry name" value="GLYCEROPHOSPHORYL DIESTER PHOSPHODIESTERASE"/>
    <property type="match status" value="1"/>
</dbReference>
<evidence type="ECO:0000256" key="1">
    <source>
        <dbReference type="SAM" id="Phobius"/>
    </source>
</evidence>
<organism evidence="3 4">
    <name type="scientific">Frondihabitans sucicola</name>
    <dbReference type="NCBI Taxonomy" id="1268041"/>
    <lineage>
        <taxon>Bacteria</taxon>
        <taxon>Bacillati</taxon>
        <taxon>Actinomycetota</taxon>
        <taxon>Actinomycetes</taxon>
        <taxon>Micrococcales</taxon>
        <taxon>Microbacteriaceae</taxon>
        <taxon>Frondihabitans</taxon>
    </lineage>
</organism>
<accession>A0ABM8GMV9</accession>
<proteinExistence type="predicted"/>
<dbReference type="RefSeq" id="WP_286346492.1">
    <property type="nucleotide sequence ID" value="NZ_AP027732.1"/>
</dbReference>
<gene>
    <name evidence="3" type="ORF">GCM10025867_20130</name>
</gene>